<dbReference type="PANTHER" id="PTHR40080:SF1">
    <property type="entry name" value="TRPR-LIKE PROTEIN YERC_YECD"/>
    <property type="match status" value="1"/>
</dbReference>
<proteinExistence type="predicted"/>
<organism evidence="1 2">
    <name type="scientific">Candidatus Doudnabacteria bacterium RIFCSPHIGHO2_01_FULL_46_24</name>
    <dbReference type="NCBI Taxonomy" id="1817825"/>
    <lineage>
        <taxon>Bacteria</taxon>
        <taxon>Candidatus Doudnaibacteriota</taxon>
    </lineage>
</organism>
<dbReference type="AlphaFoldDB" id="A0A1F5NSW7"/>
<protein>
    <recommendedName>
        <fullName evidence="3">TrpR like protein, YerC/YecD</fullName>
    </recommendedName>
</protein>
<reference evidence="1 2" key="1">
    <citation type="journal article" date="2016" name="Nat. Commun.">
        <title>Thousands of microbial genomes shed light on interconnected biogeochemical processes in an aquifer system.</title>
        <authorList>
            <person name="Anantharaman K."/>
            <person name="Brown C.T."/>
            <person name="Hug L.A."/>
            <person name="Sharon I."/>
            <person name="Castelle C.J."/>
            <person name="Probst A.J."/>
            <person name="Thomas B.C."/>
            <person name="Singh A."/>
            <person name="Wilkins M.J."/>
            <person name="Karaoz U."/>
            <person name="Brodie E.L."/>
            <person name="Williams K.H."/>
            <person name="Hubbard S.S."/>
            <person name="Banfield J.F."/>
        </authorList>
    </citation>
    <scope>NUCLEOTIDE SEQUENCE [LARGE SCALE GENOMIC DNA]</scope>
</reference>
<dbReference type="EMBL" id="MFEL01000018">
    <property type="protein sequence ID" value="OGE80737.1"/>
    <property type="molecule type" value="Genomic_DNA"/>
</dbReference>
<dbReference type="GO" id="GO:0003700">
    <property type="term" value="F:DNA-binding transcription factor activity"/>
    <property type="evidence" value="ECO:0007669"/>
    <property type="project" value="InterPro"/>
</dbReference>
<comment type="caution">
    <text evidence="1">The sequence shown here is derived from an EMBL/GenBank/DDBJ whole genome shotgun (WGS) entry which is preliminary data.</text>
</comment>
<dbReference type="PANTHER" id="PTHR40080">
    <property type="entry name" value="LMO1763 PROTEIN"/>
    <property type="match status" value="1"/>
</dbReference>
<dbReference type="InterPro" id="IPR000831">
    <property type="entry name" value="Trp_repress"/>
</dbReference>
<name>A0A1F5NSW7_9BACT</name>
<dbReference type="PIRSF" id="PIRSF012508">
    <property type="entry name" value="YerC"/>
    <property type="match status" value="1"/>
</dbReference>
<evidence type="ECO:0000313" key="1">
    <source>
        <dbReference type="EMBL" id="OGE80737.1"/>
    </source>
</evidence>
<dbReference type="NCBIfam" id="TIGR02531">
    <property type="entry name" value="yecD_yerC"/>
    <property type="match status" value="1"/>
</dbReference>
<sequence length="100" mass="11701">MLAREGSWTNKDTDKLFEAVLKLKTVAECEDFFRDLLTLAEIREFANRFKIARMLDEKKRKPYLQIARDAKTTTATVTRVAHWLKHGMGGYRLILNRIKS</sequence>
<dbReference type="STRING" id="1817825.A2720_04210"/>
<dbReference type="GO" id="GO:0043565">
    <property type="term" value="F:sequence-specific DNA binding"/>
    <property type="evidence" value="ECO:0007669"/>
    <property type="project" value="InterPro"/>
</dbReference>
<dbReference type="SUPFAM" id="SSF48295">
    <property type="entry name" value="TrpR-like"/>
    <property type="match status" value="1"/>
</dbReference>
<dbReference type="InterPro" id="IPR038116">
    <property type="entry name" value="TrpR-like_sf"/>
</dbReference>
<evidence type="ECO:0000313" key="2">
    <source>
        <dbReference type="Proteomes" id="UP000178892"/>
    </source>
</evidence>
<dbReference type="Gene3D" id="1.10.1270.10">
    <property type="entry name" value="TrpR-like"/>
    <property type="match status" value="1"/>
</dbReference>
<dbReference type="InterPro" id="IPR013368">
    <property type="entry name" value="YecD_YerC"/>
</dbReference>
<evidence type="ECO:0008006" key="3">
    <source>
        <dbReference type="Google" id="ProtNLM"/>
    </source>
</evidence>
<gene>
    <name evidence="1" type="ORF">A2720_04210</name>
</gene>
<dbReference type="Proteomes" id="UP000178892">
    <property type="component" value="Unassembled WGS sequence"/>
</dbReference>
<dbReference type="Pfam" id="PF01371">
    <property type="entry name" value="Trp_repressor"/>
    <property type="match status" value="1"/>
</dbReference>
<dbReference type="InterPro" id="IPR010921">
    <property type="entry name" value="Trp_repressor/repl_initiator"/>
</dbReference>
<accession>A0A1F5NSW7</accession>